<evidence type="ECO:0000256" key="3">
    <source>
        <dbReference type="ARBA" id="ARBA00022475"/>
    </source>
</evidence>
<dbReference type="PANTHER" id="PTHR36838:SF1">
    <property type="entry name" value="SLR1864 PROTEIN"/>
    <property type="match status" value="1"/>
</dbReference>
<feature type="transmembrane region" description="Helical" evidence="7">
    <location>
        <begin position="12"/>
        <end position="31"/>
    </location>
</feature>
<dbReference type="InterPro" id="IPR004776">
    <property type="entry name" value="Mem_transp_PIN-like"/>
</dbReference>
<evidence type="ECO:0000256" key="7">
    <source>
        <dbReference type="SAM" id="Phobius"/>
    </source>
</evidence>
<keyword evidence="6 7" id="KW-0472">Membrane</keyword>
<reference evidence="8" key="1">
    <citation type="submission" date="2019-08" db="EMBL/GenBank/DDBJ databases">
        <authorList>
            <person name="Kucharzyk K."/>
            <person name="Murdoch R.W."/>
            <person name="Higgins S."/>
            <person name="Loffler F."/>
        </authorList>
    </citation>
    <scope>NUCLEOTIDE SEQUENCE</scope>
</reference>
<sequence length="327" mass="34276">MAGRKEIEMIETVIGALLPIVVTLVLGFIAGWHHDFDAKQATILNRMVMLYALPLSLFAGMMGTDRTQVLSQGPLALTILIGMAGAYGAVYALCRYAFRRDIMTAALQALAIAGPAVPFVGVTVLGHLFGTQSAVPISVASLVMNLIQVPVTLMLLSYGMSQNRAAAPATGAASTADSFGGHILHALKEPVVWAPMLALALIIANIKFPTEIGESLNLLGRATGGVALFASGIVLFSRKVSVSLPVLLSVAARNLIIPGLMLGGLVLVGASADLTRESVLTLAIPTASIAVILAVQYQTAEQEMASTLFFSTILSVITMGMFIWLTN</sequence>
<accession>A0A644V2N2</accession>
<evidence type="ECO:0008006" key="9">
    <source>
        <dbReference type="Google" id="ProtNLM"/>
    </source>
</evidence>
<evidence type="ECO:0000256" key="2">
    <source>
        <dbReference type="ARBA" id="ARBA00022448"/>
    </source>
</evidence>
<comment type="subcellular location">
    <subcellularLocation>
        <location evidence="1">Membrane</location>
        <topology evidence="1">Multi-pass membrane protein</topology>
    </subcellularLocation>
</comment>
<feature type="transmembrane region" description="Helical" evidence="7">
    <location>
        <begin position="75"/>
        <end position="94"/>
    </location>
</feature>
<feature type="transmembrane region" description="Helical" evidence="7">
    <location>
        <begin position="278"/>
        <end position="295"/>
    </location>
</feature>
<dbReference type="GO" id="GO:0055085">
    <property type="term" value="P:transmembrane transport"/>
    <property type="evidence" value="ECO:0007669"/>
    <property type="project" value="InterPro"/>
</dbReference>
<keyword evidence="3" id="KW-1003">Cell membrane</keyword>
<feature type="transmembrane region" description="Helical" evidence="7">
    <location>
        <begin position="307"/>
        <end position="325"/>
    </location>
</feature>
<evidence type="ECO:0000256" key="5">
    <source>
        <dbReference type="ARBA" id="ARBA00022989"/>
    </source>
</evidence>
<proteinExistence type="predicted"/>
<feature type="transmembrane region" description="Helical" evidence="7">
    <location>
        <begin position="135"/>
        <end position="156"/>
    </location>
</feature>
<keyword evidence="4 7" id="KW-0812">Transmembrane</keyword>
<gene>
    <name evidence="8" type="ORF">SDC9_31453</name>
</gene>
<evidence type="ECO:0000256" key="4">
    <source>
        <dbReference type="ARBA" id="ARBA00022692"/>
    </source>
</evidence>
<comment type="caution">
    <text evidence="8">The sequence shown here is derived from an EMBL/GenBank/DDBJ whole genome shotgun (WGS) entry which is preliminary data.</text>
</comment>
<dbReference type="GO" id="GO:0016020">
    <property type="term" value="C:membrane"/>
    <property type="evidence" value="ECO:0007669"/>
    <property type="project" value="UniProtKB-SubCell"/>
</dbReference>
<dbReference type="Pfam" id="PF03547">
    <property type="entry name" value="Mem_trans"/>
    <property type="match status" value="1"/>
</dbReference>
<feature type="transmembrane region" description="Helical" evidence="7">
    <location>
        <begin position="106"/>
        <end position="129"/>
    </location>
</feature>
<evidence type="ECO:0000256" key="6">
    <source>
        <dbReference type="ARBA" id="ARBA00023136"/>
    </source>
</evidence>
<keyword evidence="2" id="KW-0813">Transport</keyword>
<dbReference type="AlphaFoldDB" id="A0A644V2N2"/>
<dbReference type="EMBL" id="VSSQ01000206">
    <property type="protein sequence ID" value="MPL85484.1"/>
    <property type="molecule type" value="Genomic_DNA"/>
</dbReference>
<dbReference type="PANTHER" id="PTHR36838">
    <property type="entry name" value="AUXIN EFFLUX CARRIER FAMILY PROTEIN"/>
    <property type="match status" value="1"/>
</dbReference>
<protein>
    <recommendedName>
        <fullName evidence="9">Transporter YfdV</fullName>
    </recommendedName>
</protein>
<name>A0A644V2N2_9ZZZZ</name>
<evidence type="ECO:0000313" key="8">
    <source>
        <dbReference type="EMBL" id="MPL85484.1"/>
    </source>
</evidence>
<evidence type="ECO:0000256" key="1">
    <source>
        <dbReference type="ARBA" id="ARBA00004141"/>
    </source>
</evidence>
<keyword evidence="5 7" id="KW-1133">Transmembrane helix</keyword>
<feature type="transmembrane region" description="Helical" evidence="7">
    <location>
        <begin position="250"/>
        <end position="272"/>
    </location>
</feature>
<organism evidence="8">
    <name type="scientific">bioreactor metagenome</name>
    <dbReference type="NCBI Taxonomy" id="1076179"/>
    <lineage>
        <taxon>unclassified sequences</taxon>
        <taxon>metagenomes</taxon>
        <taxon>ecological metagenomes</taxon>
    </lineage>
</organism>
<feature type="transmembrane region" description="Helical" evidence="7">
    <location>
        <begin position="43"/>
        <end position="63"/>
    </location>
</feature>
<feature type="transmembrane region" description="Helical" evidence="7">
    <location>
        <begin position="218"/>
        <end position="238"/>
    </location>
</feature>